<evidence type="ECO:0000313" key="11">
    <source>
        <dbReference type="Proteomes" id="UP001497522"/>
    </source>
</evidence>
<evidence type="ECO:0000256" key="3">
    <source>
        <dbReference type="ARBA" id="ARBA00022827"/>
    </source>
</evidence>
<dbReference type="EMBL" id="OZ023717">
    <property type="protein sequence ID" value="CAK9866581.1"/>
    <property type="molecule type" value="Genomic_DNA"/>
</dbReference>
<sequence>MYKSCGKKNLPHQQVGKLIIATRDAELPILEELYERAMANGVPGVEFISSKRVQELEPNVRALQALHSPHTGITDYATVGWSFAEDFLSTGHSQIHTSFKVVGIYMDEVKGLTLESQSGDIVKAKWLITCAGLHADYMAHMAGGAKRPVILPFHGNYKELKPEYHNIIKHNIYPTSDPKSVPHSLILILTSTHCTLQLFSCCLRW</sequence>
<evidence type="ECO:0000259" key="9">
    <source>
        <dbReference type="Pfam" id="PF01266"/>
    </source>
</evidence>
<dbReference type="InterPro" id="IPR006076">
    <property type="entry name" value="FAD-dep_OxRdtase"/>
</dbReference>
<reference evidence="10" key="1">
    <citation type="submission" date="2024-03" db="EMBL/GenBank/DDBJ databases">
        <authorList>
            <consortium name="ELIXIR-Norway"/>
            <consortium name="Elixir Norway"/>
        </authorList>
    </citation>
    <scope>NUCLEOTIDE SEQUENCE</scope>
</reference>
<evidence type="ECO:0000256" key="7">
    <source>
        <dbReference type="ARBA" id="ARBA00038878"/>
    </source>
</evidence>
<dbReference type="InterPro" id="IPR036188">
    <property type="entry name" value="FAD/NAD-bd_sf"/>
</dbReference>
<dbReference type="PANTHER" id="PTHR43104:SF2">
    <property type="entry name" value="L-2-HYDROXYGLUTARATE DEHYDROGENASE, MITOCHONDRIAL"/>
    <property type="match status" value="1"/>
</dbReference>
<comment type="cofactor">
    <cofactor evidence="1">
        <name>FAD</name>
        <dbReference type="ChEBI" id="CHEBI:57692"/>
    </cofactor>
</comment>
<organism evidence="10 11">
    <name type="scientific">Sphagnum jensenii</name>
    <dbReference type="NCBI Taxonomy" id="128206"/>
    <lineage>
        <taxon>Eukaryota</taxon>
        <taxon>Viridiplantae</taxon>
        <taxon>Streptophyta</taxon>
        <taxon>Embryophyta</taxon>
        <taxon>Bryophyta</taxon>
        <taxon>Sphagnophytina</taxon>
        <taxon>Sphagnopsida</taxon>
        <taxon>Sphagnales</taxon>
        <taxon>Sphagnaceae</taxon>
        <taxon>Sphagnum</taxon>
    </lineage>
</organism>
<dbReference type="EC" id="1.1.99.2" evidence="7"/>
<dbReference type="SUPFAM" id="SSF51905">
    <property type="entry name" value="FAD/NAD(P)-binding domain"/>
    <property type="match status" value="1"/>
</dbReference>
<dbReference type="Pfam" id="PF01266">
    <property type="entry name" value="DAO"/>
    <property type="match status" value="1"/>
</dbReference>
<name>A0ABP1AVS3_9BRYO</name>
<feature type="domain" description="FAD dependent oxidoreductase" evidence="9">
    <location>
        <begin position="9"/>
        <end position="180"/>
    </location>
</feature>
<keyword evidence="3" id="KW-0274">FAD</keyword>
<dbReference type="Proteomes" id="UP001497522">
    <property type="component" value="Chromosome 16"/>
</dbReference>
<evidence type="ECO:0000256" key="8">
    <source>
        <dbReference type="ARBA" id="ARBA00041137"/>
    </source>
</evidence>
<evidence type="ECO:0000256" key="6">
    <source>
        <dbReference type="ARBA" id="ARBA00037941"/>
    </source>
</evidence>
<keyword evidence="4" id="KW-0560">Oxidoreductase</keyword>
<comment type="catalytic activity">
    <reaction evidence="5">
        <text>(S)-2-hydroxyglutarate + A = 2-oxoglutarate + AH2</text>
        <dbReference type="Rhea" id="RHEA:21252"/>
        <dbReference type="ChEBI" id="CHEBI:13193"/>
        <dbReference type="ChEBI" id="CHEBI:16782"/>
        <dbReference type="ChEBI" id="CHEBI:16810"/>
        <dbReference type="ChEBI" id="CHEBI:17499"/>
        <dbReference type="EC" id="1.1.99.2"/>
    </reaction>
</comment>
<protein>
    <recommendedName>
        <fullName evidence="8">L-2-hydroxyglutarate dehydrogenase, mitochondrial</fullName>
        <ecNumber evidence="7">1.1.99.2</ecNumber>
    </recommendedName>
</protein>
<dbReference type="Gene3D" id="3.50.50.60">
    <property type="entry name" value="FAD/NAD(P)-binding domain"/>
    <property type="match status" value="1"/>
</dbReference>
<evidence type="ECO:0000256" key="4">
    <source>
        <dbReference type="ARBA" id="ARBA00023002"/>
    </source>
</evidence>
<proteinExistence type="inferred from homology"/>
<keyword evidence="2" id="KW-0285">Flavoprotein</keyword>
<gene>
    <name evidence="10" type="ORF">CSSPJE1EN2_LOCUS9576</name>
</gene>
<accession>A0ABP1AVS3</accession>
<dbReference type="Gene3D" id="3.30.9.10">
    <property type="entry name" value="D-Amino Acid Oxidase, subunit A, domain 2"/>
    <property type="match status" value="1"/>
</dbReference>
<evidence type="ECO:0000313" key="10">
    <source>
        <dbReference type="EMBL" id="CAK9866581.1"/>
    </source>
</evidence>
<comment type="similarity">
    <text evidence="6">Belongs to the L2HGDH family.</text>
</comment>
<dbReference type="PANTHER" id="PTHR43104">
    <property type="entry name" value="L-2-HYDROXYGLUTARATE DEHYDROGENASE, MITOCHONDRIAL"/>
    <property type="match status" value="1"/>
</dbReference>
<evidence type="ECO:0000256" key="2">
    <source>
        <dbReference type="ARBA" id="ARBA00022630"/>
    </source>
</evidence>
<keyword evidence="11" id="KW-1185">Reference proteome</keyword>
<evidence type="ECO:0000256" key="1">
    <source>
        <dbReference type="ARBA" id="ARBA00001974"/>
    </source>
</evidence>
<evidence type="ECO:0000256" key="5">
    <source>
        <dbReference type="ARBA" id="ARBA00036066"/>
    </source>
</evidence>